<dbReference type="InterPro" id="IPR023346">
    <property type="entry name" value="Lysozyme-like_dom_sf"/>
</dbReference>
<keyword evidence="10" id="KW-0812">Transmembrane</keyword>
<dbReference type="Gene3D" id="1.10.3810.10">
    <property type="entry name" value="Biosynthetic peptidoglycan transglycosylase-like"/>
    <property type="match status" value="1"/>
</dbReference>
<feature type="compositionally biased region" description="Low complexity" evidence="9">
    <location>
        <begin position="893"/>
        <end position="931"/>
    </location>
</feature>
<feature type="compositionally biased region" description="Acidic residues" evidence="9">
    <location>
        <begin position="190"/>
        <end position="204"/>
    </location>
</feature>
<keyword evidence="10" id="KW-1133">Transmembrane helix</keyword>
<evidence type="ECO:0000256" key="10">
    <source>
        <dbReference type="SAM" id="Phobius"/>
    </source>
</evidence>
<sequence>MNDDRNRSWPGQEPDAPRRAQWPGEADDPGWPGEEPPRRPQRRTPPNGAPRSAAPRSAGPQWPDGDGGGPEWPSDDEPRRPAPPRRPNGVPPRRQGPPPPGGRPVGAGTQRSQQGAVGHRPPPPASGNRRPPAATAQATALVRPVEPDPYEREPDLITHHAHNGTEDPYGYDPYDDRYDDRHESAALGAEGDDQYDEEPADDEDGDKKKVLTPKQRKKRRWRIVRRVLYAMFGLFVVVPAIAFVVTYFLVDVPSQESIANQQSQPITLMYADGSPMGKIAPASGGSRYLLKPGDVPDAVKKAVYAAEDSSFETNSGFDVGGILRAVYNNVTGGQGGGSTISQQYIKKATANEAPTLTRKWTELAKSFKMNNQMSKEEIITAYLNTIYFGRGANGIEAAAQAYFKKPAKELGASEAALLAGLIQGPSKSENDAYAQRRWNFVMDQMVANKWLDPGQRATAEFPKPIPKAQAKADDAGTLSLHIRNRVIDELEARGYDQDRLHQGGFKVTTTIDPKAQKMAEESVAEGMKGQTDESILNALVAVDPKTGGVVAYWGGPDWTKNDQGQDVQAHDWANVPHNPGSAFKAFDLAAFLKMGKGLGETFDGSNNRKFEVGNGTYRTIRNAGESSNCGSQCTVAEAMKVSANTVFYDMVINKTKVDPVAKAAKEAGVKTEDEGGKSVLYPDLNIALGGGRTVTTAEDMAAGFATFAGEGVRQKQHFVAKLTNSQDEVDFDETTPKGTPAFSDDADKSKQIAGNVTDALEEVIPYSKLKCPKGQECAGKTGTQQYDFKDSDPANFRDRNAQTWMVGYTPSISTSVWVGGDGNKPLHDKSGKPIYGRTIAGPIWEDFMSRYLTGKPSEKFDSVKPIGKDARYVPPATTVQKPPETTTPPPETPSTTPTPTTPTEPTKPTETGGWPTKPTMPTKPTRPGPGTSDPLFPNAEDP</sequence>
<dbReference type="InterPro" id="IPR001264">
    <property type="entry name" value="Glyco_trans_51"/>
</dbReference>
<feature type="domain" description="Penicillin-binding protein transpeptidase" evidence="11">
    <location>
        <begin position="539"/>
        <end position="819"/>
    </location>
</feature>
<keyword evidence="14" id="KW-1185">Reference proteome</keyword>
<dbReference type="Pfam" id="PF00912">
    <property type="entry name" value="Transgly"/>
    <property type="match status" value="1"/>
</dbReference>
<keyword evidence="4" id="KW-0808">Transferase</keyword>
<reference evidence="13 14" key="1">
    <citation type="submission" date="2016-01" db="EMBL/GenBank/DDBJ databases">
        <title>Amycolatopsis coloradensis genome sequencing and assembly.</title>
        <authorList>
            <person name="Mayilraj S."/>
        </authorList>
    </citation>
    <scope>NUCLEOTIDE SEQUENCE [LARGE SCALE GENOMIC DNA]</scope>
    <source>
        <strain evidence="13 14">DSM 44225</strain>
    </source>
</reference>
<feature type="compositionally biased region" description="Low complexity" evidence="9">
    <location>
        <begin position="44"/>
        <end position="64"/>
    </location>
</feature>
<dbReference type="Pfam" id="PF00905">
    <property type="entry name" value="Transpeptidase"/>
    <property type="match status" value="1"/>
</dbReference>
<evidence type="ECO:0000256" key="1">
    <source>
        <dbReference type="ARBA" id="ARBA00022645"/>
    </source>
</evidence>
<evidence type="ECO:0000313" key="13">
    <source>
        <dbReference type="EMBL" id="OLZ55699.1"/>
    </source>
</evidence>
<keyword evidence="3" id="KW-0328">Glycosyltransferase</keyword>
<feature type="compositionally biased region" description="Basic and acidic residues" evidence="9">
    <location>
        <begin position="856"/>
        <end position="871"/>
    </location>
</feature>
<keyword evidence="10" id="KW-0472">Membrane</keyword>
<gene>
    <name evidence="13" type="ORF">BS329_06980</name>
</gene>
<dbReference type="AlphaFoldDB" id="A0A1R0L1K0"/>
<dbReference type="InterPro" id="IPR036950">
    <property type="entry name" value="PBP_transglycosylase"/>
</dbReference>
<feature type="domain" description="Glycosyl transferase family 51" evidence="12">
    <location>
        <begin position="283"/>
        <end position="445"/>
    </location>
</feature>
<dbReference type="InterPro" id="IPR001460">
    <property type="entry name" value="PCN-bd_Tpept"/>
</dbReference>
<dbReference type="GO" id="GO:0006508">
    <property type="term" value="P:proteolysis"/>
    <property type="evidence" value="ECO:0007669"/>
    <property type="project" value="UniProtKB-KW"/>
</dbReference>
<dbReference type="GO" id="GO:0008955">
    <property type="term" value="F:peptidoglycan glycosyltransferase activity"/>
    <property type="evidence" value="ECO:0007669"/>
    <property type="project" value="UniProtKB-EC"/>
</dbReference>
<keyword evidence="6" id="KW-0511">Multifunctional enzyme</keyword>
<feature type="compositionally biased region" description="Basic and acidic residues" evidence="9">
    <location>
        <begin position="174"/>
        <end position="184"/>
    </location>
</feature>
<comment type="catalytic activity">
    <reaction evidence="8">
        <text>[GlcNAc-(1-&gt;4)-Mur2Ac(oyl-L-Ala-gamma-D-Glu-L-Lys-D-Ala-D-Ala)](n)-di-trans,octa-cis-undecaprenyl diphosphate + beta-D-GlcNAc-(1-&gt;4)-Mur2Ac(oyl-L-Ala-gamma-D-Glu-L-Lys-D-Ala-D-Ala)-di-trans,octa-cis-undecaprenyl diphosphate = [GlcNAc-(1-&gt;4)-Mur2Ac(oyl-L-Ala-gamma-D-Glu-L-Lys-D-Ala-D-Ala)](n+1)-di-trans,octa-cis-undecaprenyl diphosphate + di-trans,octa-cis-undecaprenyl diphosphate + H(+)</text>
        <dbReference type="Rhea" id="RHEA:23708"/>
        <dbReference type="Rhea" id="RHEA-COMP:9602"/>
        <dbReference type="Rhea" id="RHEA-COMP:9603"/>
        <dbReference type="ChEBI" id="CHEBI:15378"/>
        <dbReference type="ChEBI" id="CHEBI:58405"/>
        <dbReference type="ChEBI" id="CHEBI:60033"/>
        <dbReference type="ChEBI" id="CHEBI:78435"/>
        <dbReference type="EC" id="2.4.99.28"/>
    </reaction>
</comment>
<evidence type="ECO:0000256" key="4">
    <source>
        <dbReference type="ARBA" id="ARBA00022679"/>
    </source>
</evidence>
<keyword evidence="5" id="KW-0378">Hydrolase</keyword>
<dbReference type="Proteomes" id="UP000187486">
    <property type="component" value="Unassembled WGS sequence"/>
</dbReference>
<evidence type="ECO:0000256" key="8">
    <source>
        <dbReference type="ARBA" id="ARBA00049902"/>
    </source>
</evidence>
<dbReference type="EMBL" id="MQUQ01000003">
    <property type="protein sequence ID" value="OLZ55699.1"/>
    <property type="molecule type" value="Genomic_DNA"/>
</dbReference>
<dbReference type="SUPFAM" id="SSF53955">
    <property type="entry name" value="Lysozyme-like"/>
    <property type="match status" value="1"/>
</dbReference>
<organism evidence="13 14">
    <name type="scientific">Amycolatopsis coloradensis</name>
    <dbReference type="NCBI Taxonomy" id="76021"/>
    <lineage>
        <taxon>Bacteria</taxon>
        <taxon>Bacillati</taxon>
        <taxon>Actinomycetota</taxon>
        <taxon>Actinomycetes</taxon>
        <taxon>Pseudonocardiales</taxon>
        <taxon>Pseudonocardiaceae</taxon>
        <taxon>Amycolatopsis</taxon>
    </lineage>
</organism>
<evidence type="ECO:0000259" key="12">
    <source>
        <dbReference type="Pfam" id="PF00912"/>
    </source>
</evidence>
<proteinExistence type="predicted"/>
<dbReference type="STRING" id="76021.BS329_06980"/>
<evidence type="ECO:0000313" key="14">
    <source>
        <dbReference type="Proteomes" id="UP000187486"/>
    </source>
</evidence>
<dbReference type="InterPro" id="IPR050396">
    <property type="entry name" value="Glycosyltr_51/Transpeptidase"/>
</dbReference>
<feature type="region of interest" description="Disordered" evidence="9">
    <location>
        <begin position="1"/>
        <end position="215"/>
    </location>
</feature>
<evidence type="ECO:0000256" key="5">
    <source>
        <dbReference type="ARBA" id="ARBA00022801"/>
    </source>
</evidence>
<evidence type="ECO:0000256" key="2">
    <source>
        <dbReference type="ARBA" id="ARBA00022670"/>
    </source>
</evidence>
<dbReference type="SUPFAM" id="SSF56601">
    <property type="entry name" value="beta-lactamase/transpeptidase-like"/>
    <property type="match status" value="1"/>
</dbReference>
<name>A0A1R0L1K0_9PSEU</name>
<evidence type="ECO:0000256" key="7">
    <source>
        <dbReference type="ARBA" id="ARBA00034000"/>
    </source>
</evidence>
<feature type="region of interest" description="Disordered" evidence="9">
    <location>
        <begin position="730"/>
        <end position="749"/>
    </location>
</feature>
<dbReference type="GO" id="GO:0008658">
    <property type="term" value="F:penicillin binding"/>
    <property type="evidence" value="ECO:0007669"/>
    <property type="project" value="InterPro"/>
</dbReference>
<feature type="transmembrane region" description="Helical" evidence="10">
    <location>
        <begin position="227"/>
        <end position="250"/>
    </location>
</feature>
<keyword evidence="2" id="KW-0645">Protease</keyword>
<keyword evidence="1" id="KW-0121">Carboxypeptidase</keyword>
<dbReference type="InterPro" id="IPR012338">
    <property type="entry name" value="Beta-lactam/transpept-like"/>
</dbReference>
<feature type="compositionally biased region" description="Basic and acidic residues" evidence="9">
    <location>
        <begin position="145"/>
        <end position="158"/>
    </location>
</feature>
<evidence type="ECO:0000256" key="3">
    <source>
        <dbReference type="ARBA" id="ARBA00022676"/>
    </source>
</evidence>
<dbReference type="GO" id="GO:0030288">
    <property type="term" value="C:outer membrane-bounded periplasmic space"/>
    <property type="evidence" value="ECO:0007669"/>
    <property type="project" value="TreeGrafter"/>
</dbReference>
<comment type="caution">
    <text evidence="13">The sequence shown here is derived from an EMBL/GenBank/DDBJ whole genome shotgun (WGS) entry which is preliminary data.</text>
</comment>
<feature type="compositionally biased region" description="Low complexity" evidence="9">
    <location>
        <begin position="126"/>
        <end position="140"/>
    </location>
</feature>
<protein>
    <submittedName>
        <fullName evidence="13">Penicillin-binding protein</fullName>
    </submittedName>
</protein>
<comment type="catalytic activity">
    <reaction evidence="7">
        <text>Preferential cleavage: (Ac)2-L-Lys-D-Ala-|-D-Ala. Also transpeptidation of peptidyl-alanyl moieties that are N-acyl substituents of D-alanine.</text>
        <dbReference type="EC" id="3.4.16.4"/>
    </reaction>
</comment>
<dbReference type="GO" id="GO:0009002">
    <property type="term" value="F:serine-type D-Ala-D-Ala carboxypeptidase activity"/>
    <property type="evidence" value="ECO:0007669"/>
    <property type="project" value="UniProtKB-EC"/>
</dbReference>
<dbReference type="PANTHER" id="PTHR32282">
    <property type="entry name" value="BINDING PROTEIN TRANSPEPTIDASE, PUTATIVE-RELATED"/>
    <property type="match status" value="1"/>
</dbReference>
<dbReference type="GO" id="GO:0009252">
    <property type="term" value="P:peptidoglycan biosynthetic process"/>
    <property type="evidence" value="ECO:0007669"/>
    <property type="project" value="TreeGrafter"/>
</dbReference>
<evidence type="ECO:0000256" key="6">
    <source>
        <dbReference type="ARBA" id="ARBA00023268"/>
    </source>
</evidence>
<accession>A0A1R0L1K0</accession>
<evidence type="ECO:0000259" key="11">
    <source>
        <dbReference type="Pfam" id="PF00905"/>
    </source>
</evidence>
<dbReference type="Gene3D" id="3.40.710.10">
    <property type="entry name" value="DD-peptidase/beta-lactamase superfamily"/>
    <property type="match status" value="1"/>
</dbReference>
<feature type="compositionally biased region" description="Pro residues" evidence="9">
    <location>
        <begin position="84"/>
        <end position="102"/>
    </location>
</feature>
<evidence type="ECO:0000256" key="9">
    <source>
        <dbReference type="SAM" id="MobiDB-lite"/>
    </source>
</evidence>
<dbReference type="PANTHER" id="PTHR32282:SF34">
    <property type="entry name" value="PENICILLIN-BINDING PROTEIN 1A"/>
    <property type="match status" value="1"/>
</dbReference>
<feature type="region of interest" description="Disordered" evidence="9">
    <location>
        <begin position="856"/>
        <end position="942"/>
    </location>
</feature>